<comment type="caution">
    <text evidence="2">The sequence shown here is derived from an EMBL/GenBank/DDBJ whole genome shotgun (WGS) entry which is preliminary data.</text>
</comment>
<feature type="compositionally biased region" description="Polar residues" evidence="1">
    <location>
        <begin position="33"/>
        <end position="42"/>
    </location>
</feature>
<gene>
    <name evidence="2" type="ORF">H0E87_012767</name>
</gene>
<evidence type="ECO:0000313" key="3">
    <source>
        <dbReference type="Proteomes" id="UP000807159"/>
    </source>
</evidence>
<organism evidence="2 3">
    <name type="scientific">Populus deltoides</name>
    <name type="common">Eastern poplar</name>
    <name type="synonym">Eastern cottonwood</name>
    <dbReference type="NCBI Taxonomy" id="3696"/>
    <lineage>
        <taxon>Eukaryota</taxon>
        <taxon>Viridiplantae</taxon>
        <taxon>Streptophyta</taxon>
        <taxon>Embryophyta</taxon>
        <taxon>Tracheophyta</taxon>
        <taxon>Spermatophyta</taxon>
        <taxon>Magnoliopsida</taxon>
        <taxon>eudicotyledons</taxon>
        <taxon>Gunneridae</taxon>
        <taxon>Pentapetalae</taxon>
        <taxon>rosids</taxon>
        <taxon>fabids</taxon>
        <taxon>Malpighiales</taxon>
        <taxon>Salicaceae</taxon>
        <taxon>Saliceae</taxon>
        <taxon>Populus</taxon>
    </lineage>
</organism>
<proteinExistence type="predicted"/>
<evidence type="ECO:0000256" key="1">
    <source>
        <dbReference type="SAM" id="MobiDB-lite"/>
    </source>
</evidence>
<accession>A0A8T2YKE3</accession>
<evidence type="ECO:0000313" key="2">
    <source>
        <dbReference type="EMBL" id="KAH8505668.1"/>
    </source>
</evidence>
<dbReference type="AlphaFoldDB" id="A0A8T2YKE3"/>
<feature type="region of interest" description="Disordered" evidence="1">
    <location>
        <begin position="1"/>
        <end position="96"/>
    </location>
</feature>
<reference evidence="2" key="1">
    <citation type="journal article" date="2021" name="J. Hered.">
        <title>Genome Assembly of Salicaceae Populus deltoides (Eastern Cottonwood) I-69 Based on Nanopore Sequencing and Hi-C Technologies.</title>
        <authorList>
            <person name="Bai S."/>
            <person name="Wu H."/>
            <person name="Zhang J."/>
            <person name="Pan Z."/>
            <person name="Zhao W."/>
            <person name="Li Z."/>
            <person name="Tong C."/>
        </authorList>
    </citation>
    <scope>NUCLEOTIDE SEQUENCE</scope>
    <source>
        <tissue evidence="2">Leaf</tissue>
    </source>
</reference>
<dbReference type="EMBL" id="JACEGQ020000006">
    <property type="protein sequence ID" value="KAH8505668.1"/>
    <property type="molecule type" value="Genomic_DNA"/>
</dbReference>
<dbReference type="Proteomes" id="UP000807159">
    <property type="component" value="Chromosome 6"/>
</dbReference>
<feature type="non-terminal residue" evidence="2">
    <location>
        <position position="1"/>
    </location>
</feature>
<feature type="compositionally biased region" description="Polar residues" evidence="1">
    <location>
        <begin position="63"/>
        <end position="75"/>
    </location>
</feature>
<protein>
    <submittedName>
        <fullName evidence="2">Uncharacterized protein</fullName>
    </submittedName>
</protein>
<name>A0A8T2YKE3_POPDE</name>
<sequence length="96" mass="10426">ATSGELEKQESDSGAQEMSDPVKDATQEGDVATNRSSKSNAGLTWPPEMLAPNRHSNEKSESMGDSCSDKSSGCVGSTVRKFGRRPCRTLHRQRQK</sequence>
<feature type="compositionally biased region" description="Basic residues" evidence="1">
    <location>
        <begin position="81"/>
        <end position="96"/>
    </location>
</feature>
<feature type="compositionally biased region" description="Basic and acidic residues" evidence="1">
    <location>
        <begin position="1"/>
        <end position="11"/>
    </location>
</feature>
<keyword evidence="3" id="KW-1185">Reference proteome</keyword>